<dbReference type="PROSITE" id="PS00198">
    <property type="entry name" value="4FE4S_FER_1"/>
    <property type="match status" value="2"/>
</dbReference>
<feature type="domain" description="4Fe-4S ferredoxin-type" evidence="8">
    <location>
        <begin position="76"/>
        <end position="105"/>
    </location>
</feature>
<dbReference type="PROSITE" id="PS51379">
    <property type="entry name" value="4FE4S_FER_2"/>
    <property type="match status" value="2"/>
</dbReference>
<gene>
    <name evidence="10" type="ORF">COZ07_02500</name>
    <name evidence="9" type="ORF">COZ58_04630</name>
</gene>
<comment type="caution">
    <text evidence="10">The sequence shown here is derived from an EMBL/GenBank/DDBJ whole genome shotgun (WGS) entry which is preliminary data.</text>
</comment>
<dbReference type="Pfam" id="PF12838">
    <property type="entry name" value="Fer4_7"/>
    <property type="match status" value="1"/>
</dbReference>
<dbReference type="PANTHER" id="PTHR43687">
    <property type="entry name" value="ADENYLYLSULFATE REDUCTASE, BETA SUBUNIT"/>
    <property type="match status" value="1"/>
</dbReference>
<dbReference type="GO" id="GO:0051539">
    <property type="term" value="F:4 iron, 4 sulfur cluster binding"/>
    <property type="evidence" value="ECO:0007669"/>
    <property type="project" value="UniProtKB-KW"/>
</dbReference>
<keyword evidence="4" id="KW-0677">Repeat</keyword>
<proteinExistence type="predicted"/>
<keyword evidence="1" id="KW-0813">Transport</keyword>
<evidence type="ECO:0000256" key="6">
    <source>
        <dbReference type="ARBA" id="ARBA00023004"/>
    </source>
</evidence>
<keyword evidence="5" id="KW-0249">Electron transport</keyword>
<dbReference type="SMART" id="SM00930">
    <property type="entry name" value="NIL"/>
    <property type="match status" value="1"/>
</dbReference>
<evidence type="ECO:0000256" key="7">
    <source>
        <dbReference type="ARBA" id="ARBA00023014"/>
    </source>
</evidence>
<dbReference type="SUPFAM" id="SSF55021">
    <property type="entry name" value="ACT-like"/>
    <property type="match status" value="1"/>
</dbReference>
<dbReference type="Proteomes" id="UP000230646">
    <property type="component" value="Unassembled WGS sequence"/>
</dbReference>
<dbReference type="Proteomes" id="UP000231493">
    <property type="component" value="Unassembled WGS sequence"/>
</dbReference>
<dbReference type="InterPro" id="IPR018449">
    <property type="entry name" value="NIL_domain"/>
</dbReference>
<dbReference type="EMBL" id="PFIP01000090">
    <property type="protein sequence ID" value="PIX34257.1"/>
    <property type="molecule type" value="Genomic_DNA"/>
</dbReference>
<dbReference type="GO" id="GO:0046872">
    <property type="term" value="F:metal ion binding"/>
    <property type="evidence" value="ECO:0007669"/>
    <property type="project" value="UniProtKB-KW"/>
</dbReference>
<name>A0A2M7PRU5_9BACT</name>
<dbReference type="Gene3D" id="3.30.70.20">
    <property type="match status" value="1"/>
</dbReference>
<dbReference type="InterPro" id="IPR017896">
    <property type="entry name" value="4Fe4S_Fe-S-bd"/>
</dbReference>
<keyword evidence="6" id="KW-0408">Iron</keyword>
<keyword evidence="7" id="KW-0411">Iron-sulfur</keyword>
<dbReference type="EMBL" id="PFKO01000089">
    <property type="protein sequence ID" value="PIY33349.1"/>
    <property type="molecule type" value="Genomic_DNA"/>
</dbReference>
<evidence type="ECO:0000256" key="2">
    <source>
        <dbReference type="ARBA" id="ARBA00022485"/>
    </source>
</evidence>
<dbReference type="RefSeq" id="WP_406607024.1">
    <property type="nucleotide sequence ID" value="NZ_PFKO01000089.1"/>
</dbReference>
<dbReference type="SUPFAM" id="SSF54862">
    <property type="entry name" value="4Fe-4S ferredoxins"/>
    <property type="match status" value="1"/>
</dbReference>
<reference evidence="9" key="1">
    <citation type="submission" date="2017-09" db="EMBL/GenBank/DDBJ databases">
        <title>Depth-based differentiation of microbial function through sediment-hosted aquifers and enrichment of novel symbionts in the deep terrestrial subsurface.</title>
        <authorList>
            <person name="Probst A.J."/>
            <person name="Ladd B."/>
            <person name="Jarett J.K."/>
            <person name="Geller-Mcgrath D.E."/>
            <person name="Sieber C.M.K."/>
            <person name="Emerson J.B."/>
            <person name="Anantharaman K."/>
            <person name="Thomas B.C."/>
            <person name="Malmstrom R."/>
            <person name="Stieglmeier M."/>
            <person name="Klingl A."/>
            <person name="Woyke T."/>
            <person name="Ryan C.M."/>
            <person name="Banfield J.F."/>
        </authorList>
    </citation>
    <scope>NUCLEOTIDE SEQUENCE</scope>
    <source>
        <strain evidence="9">CG_4_8_14_3_um_filter_34_18</strain>
    </source>
</reference>
<evidence type="ECO:0000313" key="11">
    <source>
        <dbReference type="Proteomes" id="UP000230646"/>
    </source>
</evidence>
<dbReference type="Pfam" id="PF09383">
    <property type="entry name" value="NIL"/>
    <property type="match status" value="1"/>
</dbReference>
<sequence>MISKRIVLKFPHRLADQPIVCNLVKYFDLEFNILKAYIIPKEEGLLILGLSGEEGNYNKGINYLKELGVIVQSLSQGIIQNSTRCTHCGVCITVCPTQALILDSHTRKVHFYENKCIACELCLPACPLRAMEVHY</sequence>
<dbReference type="InterPro" id="IPR017900">
    <property type="entry name" value="4Fe4S_Fe_S_CS"/>
</dbReference>
<dbReference type="PANTHER" id="PTHR43687:SF6">
    <property type="entry name" value="L-ASPARTATE SEMIALDEHYDE SULFURTRANSFERASE IRON-SULFUR SUBUNIT"/>
    <property type="match status" value="1"/>
</dbReference>
<evidence type="ECO:0000256" key="4">
    <source>
        <dbReference type="ARBA" id="ARBA00022737"/>
    </source>
</evidence>
<evidence type="ECO:0000256" key="5">
    <source>
        <dbReference type="ARBA" id="ARBA00022982"/>
    </source>
</evidence>
<organism evidence="10 11">
    <name type="scientific">Candidatus Infernicultor aquiphilus</name>
    <dbReference type="NCBI Taxonomy" id="1805029"/>
    <lineage>
        <taxon>Bacteria</taxon>
        <taxon>Pseudomonadati</taxon>
        <taxon>Atribacterota</taxon>
        <taxon>Candidatus Phoenicimicrobiia</taxon>
        <taxon>Candidatus Pheonicimicrobiales</taxon>
        <taxon>Candidatus Phoenicimicrobiaceae</taxon>
        <taxon>Candidatus Infernicultor</taxon>
    </lineage>
</organism>
<evidence type="ECO:0000313" key="10">
    <source>
        <dbReference type="EMBL" id="PIY33349.1"/>
    </source>
</evidence>
<feature type="domain" description="4Fe-4S ferredoxin-type" evidence="8">
    <location>
        <begin position="107"/>
        <end position="135"/>
    </location>
</feature>
<evidence type="ECO:0000313" key="9">
    <source>
        <dbReference type="EMBL" id="PIX34257.1"/>
    </source>
</evidence>
<evidence type="ECO:0000313" key="12">
    <source>
        <dbReference type="Proteomes" id="UP000231493"/>
    </source>
</evidence>
<dbReference type="AlphaFoldDB" id="A0A2M7PRU5"/>
<evidence type="ECO:0000259" key="8">
    <source>
        <dbReference type="PROSITE" id="PS51379"/>
    </source>
</evidence>
<accession>A0A2M7K802</accession>
<dbReference type="InterPro" id="IPR045865">
    <property type="entry name" value="ACT-like_dom_sf"/>
</dbReference>
<evidence type="ECO:0000256" key="1">
    <source>
        <dbReference type="ARBA" id="ARBA00022448"/>
    </source>
</evidence>
<protein>
    <submittedName>
        <fullName evidence="10">(Fe-S)-binding protein</fullName>
    </submittedName>
</protein>
<dbReference type="Gene3D" id="3.30.70.260">
    <property type="match status" value="1"/>
</dbReference>
<keyword evidence="3" id="KW-0479">Metal-binding</keyword>
<dbReference type="InterPro" id="IPR050572">
    <property type="entry name" value="Fe-S_Ferredoxin"/>
</dbReference>
<accession>A0A2M7PRU5</accession>
<keyword evidence="2" id="KW-0004">4Fe-4S</keyword>
<evidence type="ECO:0000256" key="3">
    <source>
        <dbReference type="ARBA" id="ARBA00022723"/>
    </source>
</evidence>
<reference evidence="11 12" key="2">
    <citation type="submission" date="2017-09" db="EMBL/GenBank/DDBJ databases">
        <title>Depth-based differentiation of microbial function through sediment-hosted aquifers and enrichment of novel symbionts in the deep terrestrial subsurface.</title>
        <authorList>
            <person name="Probst A.J."/>
            <person name="Ladd B."/>
            <person name="Jarett J.K."/>
            <person name="Geller-Mcgrath D.E."/>
            <person name="Sieber C.M."/>
            <person name="Emerson J.B."/>
            <person name="Anantharaman K."/>
            <person name="Thomas B.C."/>
            <person name="Malmstrom R."/>
            <person name="Stieglmeier M."/>
            <person name="Klingl A."/>
            <person name="Woyke T."/>
            <person name="Ryan C.M."/>
            <person name="Banfield J.F."/>
        </authorList>
    </citation>
    <scope>NUCLEOTIDE SEQUENCE [LARGE SCALE GENOMIC DNA]</scope>
    <source>
        <strain evidence="10">CG_4_10_14_3_um_filter_34_13</strain>
    </source>
</reference>